<keyword evidence="2" id="KW-1185">Reference proteome</keyword>
<dbReference type="Proteomes" id="UP001141619">
    <property type="component" value="Unassembled WGS sequence"/>
</dbReference>
<evidence type="ECO:0000313" key="2">
    <source>
        <dbReference type="Proteomes" id="UP001141619"/>
    </source>
</evidence>
<comment type="caution">
    <text evidence="1">The sequence shown here is derived from an EMBL/GenBank/DDBJ whole genome shotgun (WGS) entry which is preliminary data.</text>
</comment>
<dbReference type="AlphaFoldDB" id="A0A9X3TYI6"/>
<gene>
    <name evidence="1" type="ORF">NYP16_07970</name>
</gene>
<sequence length="242" mass="27415">MSKLSWPDGLPLQEPRTLEIYDDDYIQVVMSRFNIPETLRRRLLNSLDISTRDYLNTNAAQATQLTIKERKALLSKISLLAQELDQCLDENKQHLGLLRMTEDQLYNHIDSPDSELCAIGAAIPYPGEHGTDYELVTYAQARVGLRLIKLLADKSAPALPEPKAGRKNKIGLKFWTSHLCHFWTQDLGRPLTHQVEKGVGLTASYDFLESLLRPLAAHEIPSLASTVAEQRTKFRKLRKIQG</sequence>
<dbReference type="EMBL" id="JANWOI010000003">
    <property type="protein sequence ID" value="MDA5193884.1"/>
    <property type="molecule type" value="Genomic_DNA"/>
</dbReference>
<proteinExistence type="predicted"/>
<reference evidence="1" key="2">
    <citation type="journal article" date="2023" name="Syst. Appl. Microbiol.">
        <title>Govania unica gen. nov., sp. nov., a rare biosphere bacterium that represents a novel family in the class Alphaproteobacteria.</title>
        <authorList>
            <person name="Vandamme P."/>
            <person name="Peeters C."/>
            <person name="Hettiarachchi A."/>
            <person name="Cnockaert M."/>
            <person name="Carlier A."/>
        </authorList>
    </citation>
    <scope>NUCLEOTIDE SEQUENCE</scope>
    <source>
        <strain evidence="1">LMG 31809</strain>
    </source>
</reference>
<protein>
    <submittedName>
        <fullName evidence="1">Uncharacterized protein</fullName>
    </submittedName>
</protein>
<accession>A0A9X3TYI6</accession>
<evidence type="ECO:0000313" key="1">
    <source>
        <dbReference type="EMBL" id="MDA5193884.1"/>
    </source>
</evidence>
<name>A0A9X3TYI6_9PROT</name>
<reference evidence="1" key="1">
    <citation type="submission" date="2022-08" db="EMBL/GenBank/DDBJ databases">
        <authorList>
            <person name="Vandamme P."/>
            <person name="Hettiarachchi A."/>
            <person name="Peeters C."/>
            <person name="Cnockaert M."/>
            <person name="Carlier A."/>
        </authorList>
    </citation>
    <scope>NUCLEOTIDE SEQUENCE</scope>
    <source>
        <strain evidence="1">LMG 31809</strain>
    </source>
</reference>
<organism evidence="1 2">
    <name type="scientific">Govanella unica</name>
    <dbReference type="NCBI Taxonomy" id="2975056"/>
    <lineage>
        <taxon>Bacteria</taxon>
        <taxon>Pseudomonadati</taxon>
        <taxon>Pseudomonadota</taxon>
        <taxon>Alphaproteobacteria</taxon>
        <taxon>Emcibacterales</taxon>
        <taxon>Govanellaceae</taxon>
        <taxon>Govanella</taxon>
    </lineage>
</organism>
<dbReference type="RefSeq" id="WP_274943591.1">
    <property type="nucleotide sequence ID" value="NZ_JANWOI010000003.1"/>
</dbReference>